<gene>
    <name evidence="1" type="primary">SHV</name>
</gene>
<dbReference type="EMBL" id="AB731686">
    <property type="protein sequence ID" value="BAM25051.1"/>
    <property type="molecule type" value="Genomic_DNA"/>
</dbReference>
<evidence type="ECO:0000313" key="1">
    <source>
        <dbReference type="EMBL" id="BAM25051.1"/>
    </source>
</evidence>
<reference evidence="1" key="1">
    <citation type="submission" date="2012-06" db="EMBL/GenBank/DDBJ databases">
        <title>Molecular analysis of SHV gene in E.coli.</title>
        <authorList>
            <person name="Nalini K."/>
            <person name="Sumathi P."/>
            <person name="Thangapandian V."/>
        </authorList>
    </citation>
    <scope>NUCLEOTIDE SEQUENCE</scope>
    <source>
        <strain evidence="1">KN1</strain>
    </source>
</reference>
<dbReference type="AlphaFoldDB" id="I7H1P3"/>
<proteinExistence type="predicted"/>
<organism evidence="1">
    <name type="scientific">Escherichia coli</name>
    <dbReference type="NCBI Taxonomy" id="562"/>
    <lineage>
        <taxon>Bacteria</taxon>
        <taxon>Pseudomonadati</taxon>
        <taxon>Pseudomonadota</taxon>
        <taxon>Gammaproteobacteria</taxon>
        <taxon>Enterobacterales</taxon>
        <taxon>Enterobacteriaceae</taxon>
        <taxon>Escherichia</taxon>
    </lineage>
</organism>
<name>I7H1P3_ECOLX</name>
<protein>
    <submittedName>
        <fullName evidence="1">Beta lactamase</fullName>
    </submittedName>
</protein>
<sequence>MIIWPDPVLPSLSRLGGFPLIPSGWGFPPQRFGYRSQHSPMVPT</sequence>
<accession>I7H1P3</accession>